<dbReference type="Gene3D" id="3.30.300.30">
    <property type="match status" value="1"/>
</dbReference>
<dbReference type="InterPro" id="IPR025110">
    <property type="entry name" value="AMP-bd_C"/>
</dbReference>
<evidence type="ECO:0000259" key="4">
    <source>
        <dbReference type="Pfam" id="PF13193"/>
    </source>
</evidence>
<evidence type="ECO:0000259" key="3">
    <source>
        <dbReference type="Pfam" id="PF00501"/>
    </source>
</evidence>
<name>A0ABU9SMK6_9BURK</name>
<dbReference type="PROSITE" id="PS00455">
    <property type="entry name" value="AMP_BINDING"/>
    <property type="match status" value="1"/>
</dbReference>
<dbReference type="Gene3D" id="3.40.50.12780">
    <property type="entry name" value="N-terminal domain of ligase-like"/>
    <property type="match status" value="1"/>
</dbReference>
<dbReference type="PANTHER" id="PTHR43201:SF5">
    <property type="entry name" value="MEDIUM-CHAIN ACYL-COA LIGASE ACSF2, MITOCHONDRIAL"/>
    <property type="match status" value="1"/>
</dbReference>
<sequence>MKWARHDMAFDSSCGFPGQPGDSAAISGGSVRAAFDATSDRYPAHPFLHIPAQATAGYGGQAVDWEYGEAALRVQALEADFREAGLTRGHRVAVMLDNRAEFFLCWLALNGIGVSIVPLNAEHSAAEMAHVLRDSAAVMVVTLEGRRAALEPALHLALAGTDRALPPVCCLGDDAPRVPVLPGTFAASTDECALVYTSGSTGLPKGCMLSNAYMLAFGRWYLSLGGLCAIEPGAERLITPLPLVHMNALACSSMAMILSGGCIIQLDRFHPGTWAQTVAQSGATIVHYLGVMPAILLQVPPQPGDRAHAVKFGFGAGVHPKHQAAFEARFGFPLVESWSMTEVGAGAAVAANVEPRHAGSRCFGRPSGHMEYRIVDDAGVDVPPGSSGELWVRAAGPDPRAGFFSGYANQPELTEAAWAGDYFHTGDIVRAGSDGALHFVDRKKSIIRRSGENIASLEVEAVLNQLPVVRNVGVGPVEDETRGEEVMACVELAAGHAPSHEVALQIFEAAAQRLAYYKLPGYIAFVSALPLTASQKLQRGVLREIMRRLAGEGAAFDLRALKKRSAAHPADNA</sequence>
<dbReference type="InterPro" id="IPR042099">
    <property type="entry name" value="ANL_N_sf"/>
</dbReference>
<comment type="similarity">
    <text evidence="1">Belongs to the ATP-dependent AMP-binding enzyme family.</text>
</comment>
<evidence type="ECO:0000256" key="1">
    <source>
        <dbReference type="ARBA" id="ARBA00006432"/>
    </source>
</evidence>
<dbReference type="Pfam" id="PF13193">
    <property type="entry name" value="AMP-binding_C"/>
    <property type="match status" value="1"/>
</dbReference>
<feature type="domain" description="AMP-dependent synthetase/ligase" evidence="3">
    <location>
        <begin position="41"/>
        <end position="395"/>
    </location>
</feature>
<dbReference type="PANTHER" id="PTHR43201">
    <property type="entry name" value="ACYL-COA SYNTHETASE"/>
    <property type="match status" value="1"/>
</dbReference>
<proteinExistence type="inferred from homology"/>
<dbReference type="EMBL" id="JAYMRW010000022">
    <property type="protein sequence ID" value="MEM5452566.1"/>
    <property type="molecule type" value="Genomic_DNA"/>
</dbReference>
<comment type="caution">
    <text evidence="5">The sequence shown here is derived from an EMBL/GenBank/DDBJ whole genome shotgun (WGS) entry which is preliminary data.</text>
</comment>
<keyword evidence="2" id="KW-0436">Ligase</keyword>
<organism evidence="5 6">
    <name type="scientific">Paraburkholderia guartelaensis</name>
    <dbReference type="NCBI Taxonomy" id="2546446"/>
    <lineage>
        <taxon>Bacteria</taxon>
        <taxon>Pseudomonadati</taxon>
        <taxon>Pseudomonadota</taxon>
        <taxon>Betaproteobacteria</taxon>
        <taxon>Burkholderiales</taxon>
        <taxon>Burkholderiaceae</taxon>
        <taxon>Paraburkholderia</taxon>
    </lineage>
</organism>
<evidence type="ECO:0000256" key="2">
    <source>
        <dbReference type="ARBA" id="ARBA00022598"/>
    </source>
</evidence>
<evidence type="ECO:0000313" key="6">
    <source>
        <dbReference type="Proteomes" id="UP001390669"/>
    </source>
</evidence>
<dbReference type="InterPro" id="IPR020845">
    <property type="entry name" value="AMP-binding_CS"/>
</dbReference>
<gene>
    <name evidence="5" type="ORF">VSR33_34530</name>
</gene>
<dbReference type="Pfam" id="PF00501">
    <property type="entry name" value="AMP-binding"/>
    <property type="match status" value="1"/>
</dbReference>
<accession>A0ABU9SMK6</accession>
<dbReference type="SUPFAM" id="SSF56801">
    <property type="entry name" value="Acetyl-CoA synthetase-like"/>
    <property type="match status" value="1"/>
</dbReference>
<protein>
    <submittedName>
        <fullName evidence="5">AMP-binding protein</fullName>
    </submittedName>
</protein>
<dbReference type="InterPro" id="IPR000873">
    <property type="entry name" value="AMP-dep_synth/lig_dom"/>
</dbReference>
<dbReference type="Proteomes" id="UP001390669">
    <property type="component" value="Unassembled WGS sequence"/>
</dbReference>
<dbReference type="InterPro" id="IPR045851">
    <property type="entry name" value="AMP-bd_C_sf"/>
</dbReference>
<keyword evidence="6" id="KW-1185">Reference proteome</keyword>
<feature type="domain" description="AMP-binding enzyme C-terminal" evidence="4">
    <location>
        <begin position="458"/>
        <end position="536"/>
    </location>
</feature>
<reference evidence="5 6" key="1">
    <citation type="submission" date="2024-01" db="EMBL/GenBank/DDBJ databases">
        <title>The diversity of rhizobia nodulating Mimosa spp. in eleven states of Brazil covering several biomes is determined by host plant, location, and edaphic factors.</title>
        <authorList>
            <person name="Rouws L."/>
            <person name="Barauna A."/>
            <person name="Beukes C."/>
            <person name="De Faria S.M."/>
            <person name="Gross E."/>
            <person name="Dos Reis Junior F.B."/>
            <person name="Simon M."/>
            <person name="Maluk M."/>
            <person name="Odee D.W."/>
            <person name="Kenicer G."/>
            <person name="Young J.P.W."/>
            <person name="Reis V.M."/>
            <person name="Zilli J."/>
            <person name="James E.K."/>
        </authorList>
    </citation>
    <scope>NUCLEOTIDE SEQUENCE [LARGE SCALE GENOMIC DNA]</scope>
    <source>
        <strain evidence="5 6">JPY164</strain>
    </source>
</reference>
<evidence type="ECO:0000313" key="5">
    <source>
        <dbReference type="EMBL" id="MEM5452566.1"/>
    </source>
</evidence>